<accession>A0A7J9PJT4</accession>
<protein>
    <recommendedName>
        <fullName evidence="4">PEGA domain-containing protein</fullName>
    </recommendedName>
</protein>
<keyword evidence="1" id="KW-0812">Transmembrane</keyword>
<dbReference type="AlphaFoldDB" id="A0A7J9PJT4"/>
<keyword evidence="1" id="KW-1133">Transmembrane helix</keyword>
<evidence type="ECO:0000256" key="1">
    <source>
        <dbReference type="SAM" id="Phobius"/>
    </source>
</evidence>
<keyword evidence="1" id="KW-0472">Membrane</keyword>
<evidence type="ECO:0000313" key="3">
    <source>
        <dbReference type="Proteomes" id="UP000533207"/>
    </source>
</evidence>
<reference evidence="2 3" key="1">
    <citation type="submission" date="2020-07" db="EMBL/GenBank/DDBJ databases">
        <title>Genomic Encyclopedia of Type Strains, Phase IV (KMG-V): Genome sequencing to study the core and pangenomes of soil and plant-associated prokaryotes.</title>
        <authorList>
            <person name="Whitman W."/>
        </authorList>
    </citation>
    <scope>NUCLEOTIDE SEQUENCE [LARGE SCALE GENOMIC DNA]</scope>
    <source>
        <strain evidence="2 3">C8</strain>
    </source>
</reference>
<sequence length="629" mass="69556">MIKRYILFLLLLLCVSTVNAGTTTISSSDQTSDYYVILNNPYTDELLLSALNTTSWSHYIPVVVGYGDNKVYFSSEKDLARFCTVLAYNNKVLPFSGEYVAYIGDQPATVTTYYSTSTTTRTGYVENAQYAYIYAVAYTGGDYYGSESYVYFNSESLAHTEGKNAVSGQFTSRAVSGTYDHRVCCAGYQGYGFYSVTIFDYVDYDDTLVTTLIEPPDQGTVSINTEPETAVYDGDILLGTTDNGGLLEIDIPIGEYNLKLVKEGYWDAYEYINVNIENETELFVSLSPNSAIFQVSKEFSEEIYPNSVGTLSMDVSPVKDAYATKLRVSGVEVNKVYYHTQEIPKAADGSYILGDITNTQNLEIEFKTPSSWGQKTFTVELSAVDIEGTAYTNLETINYEVLELPFLLEMPETFGIGTNDITVTDMSGTAYSVLLVLYDSEDVEQWSSSTSLLEYCDYTFEVPIDDADDYTIELIAKAGTVKTYYSIEIIEPVTLITEEITANSGNVATVQFKISNPTSNVKYYTAELTCPFYNESIAKTFSIAPETVDKTVDISFEVPEELELENYQLSLEIFDPDKTDAIYSGNVVLTISESSLFLASVPGGNTTLILLAAAVLLIAGTFAALRLKK</sequence>
<dbReference type="EMBL" id="JACDUL010000004">
    <property type="protein sequence ID" value="MBA2862940.1"/>
    <property type="molecule type" value="Genomic_DNA"/>
</dbReference>
<name>A0A7J9PJT4_METMI</name>
<proteinExistence type="predicted"/>
<evidence type="ECO:0008006" key="4">
    <source>
        <dbReference type="Google" id="ProtNLM"/>
    </source>
</evidence>
<feature type="transmembrane region" description="Helical" evidence="1">
    <location>
        <begin position="608"/>
        <end position="627"/>
    </location>
</feature>
<dbReference type="RefSeq" id="WP_012068000.1">
    <property type="nucleotide sequence ID" value="NZ_JACDUL010000004.1"/>
</dbReference>
<evidence type="ECO:0000313" key="2">
    <source>
        <dbReference type="EMBL" id="MBA2862940.1"/>
    </source>
</evidence>
<dbReference type="Proteomes" id="UP000533207">
    <property type="component" value="Unassembled WGS sequence"/>
</dbReference>
<gene>
    <name evidence="2" type="ORF">HNP90_001837</name>
</gene>
<organism evidence="2 3">
    <name type="scientific">Methanococcus maripaludis</name>
    <name type="common">Methanococcus deltae</name>
    <dbReference type="NCBI Taxonomy" id="39152"/>
    <lineage>
        <taxon>Archaea</taxon>
        <taxon>Methanobacteriati</taxon>
        <taxon>Methanobacteriota</taxon>
        <taxon>Methanomada group</taxon>
        <taxon>Methanococci</taxon>
        <taxon>Methanococcales</taxon>
        <taxon>Methanococcaceae</taxon>
        <taxon>Methanococcus</taxon>
    </lineage>
</organism>
<comment type="caution">
    <text evidence="2">The sequence shown here is derived from an EMBL/GenBank/DDBJ whole genome shotgun (WGS) entry which is preliminary data.</text>
</comment>